<dbReference type="Proteomes" id="UP000046395">
    <property type="component" value="Unassembled WGS sequence"/>
</dbReference>
<evidence type="ECO:0000313" key="6">
    <source>
        <dbReference type="Proteomes" id="UP000046395"/>
    </source>
</evidence>
<proteinExistence type="predicted"/>
<evidence type="ECO:0000259" key="5">
    <source>
        <dbReference type="PROSITE" id="PS50865"/>
    </source>
</evidence>
<dbReference type="WBParaSite" id="TMUE_3000012910.1">
    <property type="protein sequence ID" value="TMUE_3000012910.1"/>
    <property type="gene ID" value="WBGene00286642"/>
</dbReference>
<keyword evidence="1" id="KW-0479">Metal-binding</keyword>
<evidence type="ECO:0000256" key="3">
    <source>
        <dbReference type="ARBA" id="ARBA00022833"/>
    </source>
</evidence>
<name>A0A5S6R096_TRIMR</name>
<sequence length="445" mass="51031">MQNGKISSIVFYPFAYALLDEELYDHCWYCLKSSNESVLHRCSSCKTAFFCNIDCQRLGWMDHKTECRSLAACKPWIPDIEVRFLGRIVTRQMQIQKGQDKGKENFYLNRTSQRNLIDICHHEADMHADQKARKTFEIIYAALVRFYGSNKLLDKASVFSIHSRNYINRHAISDASYLKEIGKGLYLDLCSYDHSCHPNSIYICQSFVATLRPLYSDVDLTNRKTTFYSYIDLLASRVQRRRMLEESWYFHCSCSRCTNESDHMLTAVRCPNCAASVAIYEDDALKKDPLRCAMCMSDFAMGVNEVVKFMNNVEAQMNALNFEDTMKTFSLLEELIAKSNDLLAAENVYFARLYQARMRCTDPSNAAALLEGCLKALPCMLCCFPRNHPALAYHFMSMGIYQLRLGLTEAKDNLQNALARFSFSLGSSHELTNQCSALIENLQAD</sequence>
<dbReference type="Pfam" id="PF01753">
    <property type="entry name" value="zf-MYND"/>
    <property type="match status" value="1"/>
</dbReference>
<dbReference type="GO" id="GO:0008270">
    <property type="term" value="F:zinc ion binding"/>
    <property type="evidence" value="ECO:0007669"/>
    <property type="project" value="UniProtKB-KW"/>
</dbReference>
<reference evidence="6" key="2">
    <citation type="submission" date="2014-03" db="EMBL/GenBank/DDBJ databases">
        <title>The whipworm genome and dual-species transcriptomics of an intimate host-pathogen interaction.</title>
        <authorList>
            <person name="Foth B.J."/>
            <person name="Tsai I.J."/>
            <person name="Reid A.J."/>
            <person name="Bancroft A.J."/>
            <person name="Nichol S."/>
            <person name="Tracey A."/>
            <person name="Holroyd N."/>
            <person name="Cotton J.A."/>
            <person name="Stanley E.J."/>
            <person name="Zarowiecki M."/>
            <person name="Liu J.Z."/>
            <person name="Huckvale T."/>
            <person name="Cooper P.J."/>
            <person name="Grencis R.K."/>
            <person name="Berriman M."/>
        </authorList>
    </citation>
    <scope>NUCLEOTIDE SEQUENCE [LARGE SCALE GENOMIC DNA]</scope>
    <source>
        <strain evidence="6">Edinburgh</strain>
    </source>
</reference>
<dbReference type="Gene3D" id="1.25.40.10">
    <property type="entry name" value="Tetratricopeptide repeat domain"/>
    <property type="match status" value="1"/>
</dbReference>
<dbReference type="AlphaFoldDB" id="A0A5S6R096"/>
<feature type="domain" description="MYND-type" evidence="5">
    <location>
        <begin position="27"/>
        <end position="67"/>
    </location>
</feature>
<dbReference type="Gene3D" id="2.170.270.10">
    <property type="entry name" value="SET domain"/>
    <property type="match status" value="1"/>
</dbReference>
<evidence type="ECO:0000256" key="1">
    <source>
        <dbReference type="ARBA" id="ARBA00022723"/>
    </source>
</evidence>
<reference evidence="7" key="3">
    <citation type="submission" date="2019-12" db="UniProtKB">
        <authorList>
            <consortium name="WormBaseParasite"/>
        </authorList>
    </citation>
    <scope>IDENTIFICATION</scope>
</reference>
<dbReference type="PANTHER" id="PTHR12197:SF241">
    <property type="entry name" value="MYND-TYPE DOMAIN-CONTAINING PROTEIN"/>
    <property type="match status" value="1"/>
</dbReference>
<keyword evidence="2 4" id="KW-0863">Zinc-finger</keyword>
<dbReference type="InterPro" id="IPR046341">
    <property type="entry name" value="SET_dom_sf"/>
</dbReference>
<dbReference type="Gene3D" id="1.10.220.160">
    <property type="match status" value="1"/>
</dbReference>
<dbReference type="STRING" id="70415.A0A5S6R096"/>
<dbReference type="Gene3D" id="6.10.140.2220">
    <property type="match status" value="1"/>
</dbReference>
<dbReference type="PROSITE" id="PS50865">
    <property type="entry name" value="ZF_MYND_2"/>
    <property type="match status" value="1"/>
</dbReference>
<accession>A0A5S6R096</accession>
<keyword evidence="3" id="KW-0862">Zinc</keyword>
<organism evidence="6 7">
    <name type="scientific">Trichuris muris</name>
    <name type="common">Mouse whipworm</name>
    <dbReference type="NCBI Taxonomy" id="70415"/>
    <lineage>
        <taxon>Eukaryota</taxon>
        <taxon>Metazoa</taxon>
        <taxon>Ecdysozoa</taxon>
        <taxon>Nematoda</taxon>
        <taxon>Enoplea</taxon>
        <taxon>Dorylaimia</taxon>
        <taxon>Trichinellida</taxon>
        <taxon>Trichuridae</taxon>
        <taxon>Trichuris</taxon>
    </lineage>
</organism>
<dbReference type="SUPFAM" id="SSF144232">
    <property type="entry name" value="HIT/MYND zinc finger-like"/>
    <property type="match status" value="1"/>
</dbReference>
<dbReference type="InterPro" id="IPR011990">
    <property type="entry name" value="TPR-like_helical_dom_sf"/>
</dbReference>
<dbReference type="InterPro" id="IPR002893">
    <property type="entry name" value="Znf_MYND"/>
</dbReference>
<reference evidence="6" key="1">
    <citation type="submission" date="2013-11" db="EMBL/GenBank/DDBJ databases">
        <authorList>
            <person name="Aslett M."/>
        </authorList>
    </citation>
    <scope>NUCLEOTIDE SEQUENCE [LARGE SCALE GENOMIC DNA]</scope>
    <source>
        <strain evidence="6">Edinburgh</strain>
    </source>
</reference>
<evidence type="ECO:0000256" key="4">
    <source>
        <dbReference type="PROSITE-ProRule" id="PRU00134"/>
    </source>
</evidence>
<evidence type="ECO:0000256" key="2">
    <source>
        <dbReference type="ARBA" id="ARBA00022771"/>
    </source>
</evidence>
<keyword evidence="6" id="KW-1185">Reference proteome</keyword>
<dbReference type="InterPro" id="IPR050869">
    <property type="entry name" value="H3K4_H4K5_MeTrfase"/>
</dbReference>
<evidence type="ECO:0000313" key="8">
    <source>
        <dbReference type="WBParaSite" id="TMUE_3000012910.2"/>
    </source>
</evidence>
<evidence type="ECO:0000313" key="7">
    <source>
        <dbReference type="WBParaSite" id="TMUE_3000012910.1"/>
    </source>
</evidence>
<protein>
    <submittedName>
        <fullName evidence="7 8">MYND-type domain-containing protein</fullName>
    </submittedName>
</protein>
<dbReference type="PANTHER" id="PTHR12197">
    <property type="entry name" value="HISTONE-LYSINE N-METHYLTRANSFERASE SMYD"/>
    <property type="match status" value="1"/>
</dbReference>
<dbReference type="GO" id="GO:0005634">
    <property type="term" value="C:nucleus"/>
    <property type="evidence" value="ECO:0007669"/>
    <property type="project" value="TreeGrafter"/>
</dbReference>
<dbReference type="WBParaSite" id="TMUE_3000012910.2">
    <property type="protein sequence ID" value="TMUE_3000012910.2"/>
    <property type="gene ID" value="WBGene00286642"/>
</dbReference>